<gene>
    <name evidence="1" type="ORF">ENX16_02320</name>
</gene>
<proteinExistence type="predicted"/>
<organism evidence="1">
    <name type="scientific">candidate division WOR-3 bacterium</name>
    <dbReference type="NCBI Taxonomy" id="2052148"/>
    <lineage>
        <taxon>Bacteria</taxon>
        <taxon>Bacteria division WOR-3</taxon>
    </lineage>
</organism>
<reference evidence="1" key="1">
    <citation type="journal article" date="2020" name="mSystems">
        <title>Genome- and Community-Level Interaction Insights into Carbon Utilization and Element Cycling Functions of Hydrothermarchaeota in Hydrothermal Sediment.</title>
        <authorList>
            <person name="Zhou Z."/>
            <person name="Liu Y."/>
            <person name="Xu W."/>
            <person name="Pan J."/>
            <person name="Luo Z.H."/>
            <person name="Li M."/>
        </authorList>
    </citation>
    <scope>NUCLEOTIDE SEQUENCE [LARGE SCALE GENOMIC DNA]</scope>
    <source>
        <strain evidence="1">SpSt-914</strain>
    </source>
</reference>
<dbReference type="AlphaFoldDB" id="A0A7V3UZA8"/>
<name>A0A7V3UZA8_UNCW3</name>
<evidence type="ECO:0008006" key="2">
    <source>
        <dbReference type="Google" id="ProtNLM"/>
    </source>
</evidence>
<dbReference type="Gene3D" id="3.40.140.10">
    <property type="entry name" value="Cytidine Deaminase, domain 2"/>
    <property type="match status" value="1"/>
</dbReference>
<comment type="caution">
    <text evidence="1">The sequence shown here is derived from an EMBL/GenBank/DDBJ whole genome shotgun (WGS) entry which is preliminary data.</text>
</comment>
<protein>
    <recommendedName>
        <fullName evidence="2">JAB domain-containing protein</fullName>
    </recommendedName>
</protein>
<evidence type="ECO:0000313" key="1">
    <source>
        <dbReference type="EMBL" id="HGD12904.1"/>
    </source>
</evidence>
<dbReference type="EMBL" id="DTMZ01000048">
    <property type="protein sequence ID" value="HGD12904.1"/>
    <property type="molecule type" value="Genomic_DNA"/>
</dbReference>
<accession>A0A7V3UZA8</accession>
<sequence>MASIHPLIEFRAPVLFEEIAVRELCGLARKGYETRFKRETFGFLFGTLTTDRRVIIRRACYYRGGEKSRTGIIFKDWATIKRAIRRRRELTSRFRMRFLGNFHSHVEIAGEVFKGLSQEDRESFIHDRMAFIETIVFIWSGPSKPNRSTSGTIVGFEPRTGYNYRIRVYAKRKNGIRQVRAKVIPTGVVVIY</sequence>